<reference evidence="1" key="1">
    <citation type="submission" date="2019-10" db="EMBL/GenBank/DDBJ databases">
        <title>Lactobacillus agilis SN811 Whole Genome Sequencing Project.</title>
        <authorList>
            <person name="Suzuki S."/>
            <person name="Endo A."/>
            <person name="Maeno S."/>
            <person name="Shiwa Y."/>
            <person name="Matsutani M."/>
            <person name="Kajikawa A."/>
        </authorList>
    </citation>
    <scope>NUCLEOTIDE SEQUENCE</scope>
    <source>
        <strain evidence="1">SN811</strain>
    </source>
</reference>
<dbReference type="RefSeq" id="WP_172576776.1">
    <property type="nucleotide sequence ID" value="NZ_BLAP01000013.1"/>
</dbReference>
<protein>
    <submittedName>
        <fullName evidence="1">Uncharacterized protein</fullName>
    </submittedName>
</protein>
<organism evidence="1">
    <name type="scientific">Ligilactobacillus agilis</name>
    <dbReference type="NCBI Taxonomy" id="1601"/>
    <lineage>
        <taxon>Bacteria</taxon>
        <taxon>Bacillati</taxon>
        <taxon>Bacillota</taxon>
        <taxon>Bacilli</taxon>
        <taxon>Lactobacillales</taxon>
        <taxon>Lactobacillaceae</taxon>
        <taxon>Ligilactobacillus</taxon>
    </lineage>
</organism>
<name>A0A6F9Y268_9LACO</name>
<dbReference type="AlphaFoldDB" id="A0A6F9Y268"/>
<dbReference type="EMBL" id="BLAP01000013">
    <property type="protein sequence ID" value="GET11654.1"/>
    <property type="molecule type" value="Genomic_DNA"/>
</dbReference>
<proteinExistence type="predicted"/>
<dbReference type="Proteomes" id="UP000494160">
    <property type="component" value="Unassembled WGS sequence"/>
</dbReference>
<accession>A0A6F9Y268</accession>
<sequence>MDNKKEPTRKIAELIEVIHVVTTKGTGVENDPIRLVNQYWSKDGKLLAEGE</sequence>
<evidence type="ECO:0000313" key="1">
    <source>
        <dbReference type="EMBL" id="GET11654.1"/>
    </source>
</evidence>
<gene>
    <name evidence="1" type="ORF">SN811_01540</name>
</gene>
<comment type="caution">
    <text evidence="1">The sequence shown here is derived from an EMBL/GenBank/DDBJ whole genome shotgun (WGS) entry which is preliminary data.</text>
</comment>